<organism evidence="1">
    <name type="scientific">uncultured Aureispira sp</name>
    <dbReference type="NCBI Taxonomy" id="1331704"/>
    <lineage>
        <taxon>Bacteria</taxon>
        <taxon>Pseudomonadati</taxon>
        <taxon>Bacteroidota</taxon>
        <taxon>Saprospiria</taxon>
        <taxon>Saprospirales</taxon>
        <taxon>Saprospiraceae</taxon>
        <taxon>Aureispira</taxon>
        <taxon>environmental samples</taxon>
    </lineage>
</organism>
<protein>
    <submittedName>
        <fullName evidence="1">Uncharacterized protein</fullName>
    </submittedName>
</protein>
<sequence length="64" mass="7899">MKDRKNKKGKIKRLGEKGKLHFMKLYMEMQRVYLIDIARHTYSDEYLDELDRKLRELQDLISRI</sequence>
<name>A0A6S6TAI2_9BACT</name>
<proteinExistence type="predicted"/>
<dbReference type="AlphaFoldDB" id="A0A6S6TAI2"/>
<gene>
    <name evidence="1" type="ORF">HELGO_WM38290</name>
</gene>
<reference evidence="1" key="1">
    <citation type="submission" date="2020-01" db="EMBL/GenBank/DDBJ databases">
        <authorList>
            <person name="Meier V. D."/>
            <person name="Meier V D."/>
        </authorList>
    </citation>
    <scope>NUCLEOTIDE SEQUENCE</scope>
    <source>
        <strain evidence="1">HLG_WM_MAG_10</strain>
    </source>
</reference>
<evidence type="ECO:0000313" key="1">
    <source>
        <dbReference type="EMBL" id="CAA6811936.1"/>
    </source>
</evidence>
<accession>A0A6S6TAI2</accession>
<dbReference type="EMBL" id="CACVAQ010000180">
    <property type="protein sequence ID" value="CAA6811936.1"/>
    <property type="molecule type" value="Genomic_DNA"/>
</dbReference>